<reference evidence="5 6" key="1">
    <citation type="submission" date="2018-08" db="EMBL/GenBank/DDBJ databases">
        <title>Actinomadura jelena sp. nov., a novel Actinomycete isolated from soil in Chad.</title>
        <authorList>
            <person name="Shi L."/>
        </authorList>
    </citation>
    <scope>NUCLEOTIDE SEQUENCE [LARGE SCALE GENOMIC DNA]</scope>
    <source>
        <strain evidence="5 6">NEAU-G17</strain>
    </source>
</reference>
<dbReference type="Gene3D" id="1.10.10.10">
    <property type="entry name" value="Winged helix-like DNA-binding domain superfamily/Winged helix DNA-binding domain"/>
    <property type="match status" value="1"/>
</dbReference>
<proteinExistence type="predicted"/>
<dbReference type="AlphaFoldDB" id="A0A372JCI6"/>
<keyword evidence="1" id="KW-0805">Transcription regulation</keyword>
<dbReference type="Pfam" id="PF08220">
    <property type="entry name" value="HTH_DeoR"/>
    <property type="match status" value="1"/>
</dbReference>
<evidence type="ECO:0000256" key="2">
    <source>
        <dbReference type="ARBA" id="ARBA00023125"/>
    </source>
</evidence>
<dbReference type="SUPFAM" id="SSF46785">
    <property type="entry name" value="Winged helix' DNA-binding domain"/>
    <property type="match status" value="1"/>
</dbReference>
<gene>
    <name evidence="5" type="ORF">DZF91_31390</name>
</gene>
<dbReference type="Proteomes" id="UP000261811">
    <property type="component" value="Unassembled WGS sequence"/>
</dbReference>
<evidence type="ECO:0000313" key="5">
    <source>
        <dbReference type="EMBL" id="RFU37723.1"/>
    </source>
</evidence>
<keyword evidence="2" id="KW-0238">DNA-binding</keyword>
<dbReference type="PROSITE" id="PS51000">
    <property type="entry name" value="HTH_DEOR_2"/>
    <property type="match status" value="1"/>
</dbReference>
<evidence type="ECO:0000313" key="6">
    <source>
        <dbReference type="Proteomes" id="UP000261811"/>
    </source>
</evidence>
<dbReference type="InterPro" id="IPR018356">
    <property type="entry name" value="Tscrpt_reg_HTH_DeoR_CS"/>
</dbReference>
<dbReference type="EMBL" id="QURH01000930">
    <property type="protein sequence ID" value="RFU37723.1"/>
    <property type="molecule type" value="Genomic_DNA"/>
</dbReference>
<dbReference type="SUPFAM" id="SSF100950">
    <property type="entry name" value="NagB/RpiA/CoA transferase-like"/>
    <property type="match status" value="1"/>
</dbReference>
<name>A0A372JCI6_9ACTN</name>
<protein>
    <submittedName>
        <fullName evidence="5">DeoR/GlpR transcriptional regulator</fullName>
    </submittedName>
</protein>
<keyword evidence="3" id="KW-0804">Transcription</keyword>
<dbReference type="Pfam" id="PF00455">
    <property type="entry name" value="DeoRC"/>
    <property type="match status" value="1"/>
</dbReference>
<dbReference type="SMART" id="SM01134">
    <property type="entry name" value="DeoRC"/>
    <property type="match status" value="1"/>
</dbReference>
<dbReference type="RefSeq" id="WP_117360689.1">
    <property type="nucleotide sequence ID" value="NZ_QURH01000930.1"/>
</dbReference>
<feature type="domain" description="HTH deoR-type" evidence="4">
    <location>
        <begin position="3"/>
        <end position="58"/>
    </location>
</feature>
<dbReference type="PANTHER" id="PTHR30363">
    <property type="entry name" value="HTH-TYPE TRANSCRIPTIONAL REGULATOR SRLR-RELATED"/>
    <property type="match status" value="1"/>
</dbReference>
<dbReference type="PRINTS" id="PR00037">
    <property type="entry name" value="HTHLACR"/>
</dbReference>
<dbReference type="GO" id="GO:0003700">
    <property type="term" value="F:DNA-binding transcription factor activity"/>
    <property type="evidence" value="ECO:0007669"/>
    <property type="project" value="InterPro"/>
</dbReference>
<dbReference type="InterPro" id="IPR001034">
    <property type="entry name" value="DeoR_HTH"/>
</dbReference>
<dbReference type="InterPro" id="IPR036388">
    <property type="entry name" value="WH-like_DNA-bd_sf"/>
</dbReference>
<accession>A0A372JCI6</accession>
<evidence type="ECO:0000256" key="3">
    <source>
        <dbReference type="ARBA" id="ARBA00023163"/>
    </source>
</evidence>
<dbReference type="InterPro" id="IPR037171">
    <property type="entry name" value="NagB/RpiA_transferase-like"/>
</dbReference>
<organism evidence="5 6">
    <name type="scientific">Actinomadura logoneensis</name>
    <dbReference type="NCBI Taxonomy" id="2293572"/>
    <lineage>
        <taxon>Bacteria</taxon>
        <taxon>Bacillati</taxon>
        <taxon>Actinomycetota</taxon>
        <taxon>Actinomycetes</taxon>
        <taxon>Streptosporangiales</taxon>
        <taxon>Thermomonosporaceae</taxon>
        <taxon>Actinomadura</taxon>
    </lineage>
</organism>
<dbReference type="PANTHER" id="PTHR30363:SF44">
    <property type="entry name" value="AGA OPERON TRANSCRIPTIONAL REPRESSOR-RELATED"/>
    <property type="match status" value="1"/>
</dbReference>
<dbReference type="OrthoDB" id="7688673at2"/>
<evidence type="ECO:0000259" key="4">
    <source>
        <dbReference type="PROSITE" id="PS51000"/>
    </source>
</evidence>
<evidence type="ECO:0000256" key="1">
    <source>
        <dbReference type="ARBA" id="ARBA00023015"/>
    </source>
</evidence>
<keyword evidence="6" id="KW-1185">Reference proteome</keyword>
<dbReference type="GO" id="GO:0003677">
    <property type="term" value="F:DNA binding"/>
    <property type="evidence" value="ECO:0007669"/>
    <property type="project" value="UniProtKB-KW"/>
</dbReference>
<dbReference type="PROSITE" id="PS00894">
    <property type="entry name" value="HTH_DEOR_1"/>
    <property type="match status" value="1"/>
</dbReference>
<dbReference type="InterPro" id="IPR036390">
    <property type="entry name" value="WH_DNA-bd_sf"/>
</dbReference>
<comment type="caution">
    <text evidence="5">The sequence shown here is derived from an EMBL/GenBank/DDBJ whole genome shotgun (WGS) entry which is preliminary data.</text>
</comment>
<dbReference type="InterPro" id="IPR014036">
    <property type="entry name" value="DeoR-like_C"/>
</dbReference>
<dbReference type="SMART" id="SM00420">
    <property type="entry name" value="HTH_DEOR"/>
    <property type="match status" value="1"/>
</dbReference>
<dbReference type="InterPro" id="IPR050313">
    <property type="entry name" value="Carb_Metab_HTH_regulators"/>
</dbReference>
<sequence>MEGLNRHLEIIERLRTSERVTVAELAAETGCSEMTIRRDLDHLADQGVLRRVRGGAVSLLLRGENPPFALREHEAVEAKRAIAAKVDAMVADGESVILDSGTTTLAVARLLANRRVTAIPLDLYSLNALSTAPDVRLLVPGGQMLQGTWLLTGHLTEASLAALRADTAVIAVCGLSAEHGLTAHDLAEVPVKRAAIAAAQRRIAVCDGSKFGRTGLGHVCPATDLDAVVTDGSAPRDELERLEAAGIRVIQV</sequence>